<protein>
    <submittedName>
        <fullName evidence="2">Uncharacterized protein</fullName>
    </submittedName>
</protein>
<proteinExistence type="predicted"/>
<sequence>MSSSRIKQYLCRARRSEYSTCHHVSRNPSFIAIHHKGLTVILLLFVVVILISLLSLMELMRLWCQCWSLLISCRSMTLRLRCCSSIKPGLIALKERPLLKSLVCSSWSLCIILYYRSSIVLGTLVQPVVGGSTLQALPLKSSAVILCMPGLPAVRTA</sequence>
<reference evidence="2" key="2">
    <citation type="submission" date="2023-04" db="EMBL/GenBank/DDBJ databases">
        <authorList>
            <person name="Bruccoleri R.E."/>
            <person name="Oakeley E.J."/>
            <person name="Faust A.-M."/>
            <person name="Dessus-Babus S."/>
            <person name="Altorfer M."/>
            <person name="Burckhardt D."/>
            <person name="Oertli M."/>
            <person name="Naumann U."/>
            <person name="Petersen F."/>
            <person name="Wong J."/>
        </authorList>
    </citation>
    <scope>NUCLEOTIDE SEQUENCE</scope>
    <source>
        <strain evidence="2">GSM-AAB239-AS_SAM_17_03QT</strain>
        <tissue evidence="2">Leaf</tissue>
    </source>
</reference>
<reference evidence="2" key="1">
    <citation type="journal article" date="2023" name="GigaByte">
        <title>Genome assembly of the bearded iris, Iris pallida Lam.</title>
        <authorList>
            <person name="Bruccoleri R.E."/>
            <person name="Oakeley E.J."/>
            <person name="Faust A.M.E."/>
            <person name="Altorfer M."/>
            <person name="Dessus-Babus S."/>
            <person name="Burckhardt D."/>
            <person name="Oertli M."/>
            <person name="Naumann U."/>
            <person name="Petersen F."/>
            <person name="Wong J."/>
        </authorList>
    </citation>
    <scope>NUCLEOTIDE SEQUENCE</scope>
    <source>
        <strain evidence="2">GSM-AAB239-AS_SAM_17_03QT</strain>
    </source>
</reference>
<keyword evidence="3" id="KW-1185">Reference proteome</keyword>
<accession>A0AAX6F1N9</accession>
<gene>
    <name evidence="2" type="ORF">M6B38_158920</name>
</gene>
<organism evidence="2 3">
    <name type="scientific">Iris pallida</name>
    <name type="common">Sweet iris</name>
    <dbReference type="NCBI Taxonomy" id="29817"/>
    <lineage>
        <taxon>Eukaryota</taxon>
        <taxon>Viridiplantae</taxon>
        <taxon>Streptophyta</taxon>
        <taxon>Embryophyta</taxon>
        <taxon>Tracheophyta</taxon>
        <taxon>Spermatophyta</taxon>
        <taxon>Magnoliopsida</taxon>
        <taxon>Liliopsida</taxon>
        <taxon>Asparagales</taxon>
        <taxon>Iridaceae</taxon>
        <taxon>Iridoideae</taxon>
        <taxon>Irideae</taxon>
        <taxon>Iris</taxon>
    </lineage>
</organism>
<comment type="caution">
    <text evidence="2">The sequence shown here is derived from an EMBL/GenBank/DDBJ whole genome shotgun (WGS) entry which is preliminary data.</text>
</comment>
<dbReference type="Proteomes" id="UP001140949">
    <property type="component" value="Unassembled WGS sequence"/>
</dbReference>
<dbReference type="EMBL" id="JANAVB010032616">
    <property type="protein sequence ID" value="KAJ6810330.1"/>
    <property type="molecule type" value="Genomic_DNA"/>
</dbReference>
<evidence type="ECO:0000313" key="2">
    <source>
        <dbReference type="EMBL" id="KAJ6810330.1"/>
    </source>
</evidence>
<evidence type="ECO:0000256" key="1">
    <source>
        <dbReference type="SAM" id="Phobius"/>
    </source>
</evidence>
<keyword evidence="1" id="KW-0472">Membrane</keyword>
<evidence type="ECO:0000313" key="3">
    <source>
        <dbReference type="Proteomes" id="UP001140949"/>
    </source>
</evidence>
<keyword evidence="1" id="KW-1133">Transmembrane helix</keyword>
<keyword evidence="1" id="KW-0812">Transmembrane</keyword>
<feature type="transmembrane region" description="Helical" evidence="1">
    <location>
        <begin position="37"/>
        <end position="54"/>
    </location>
</feature>
<dbReference type="AlphaFoldDB" id="A0AAX6F1N9"/>
<name>A0AAX6F1N9_IRIPA</name>